<dbReference type="GeneID" id="94232396"/>
<keyword evidence="1" id="KW-0812">Transmembrane</keyword>
<keyword evidence="1" id="KW-0472">Membrane</keyword>
<reference evidence="3" key="1">
    <citation type="submission" date="2016-06" db="EMBL/GenBank/DDBJ databases">
        <authorList>
            <person name="Rodrigo-Torres Lidia"/>
            <person name="Arahal R.David."/>
        </authorList>
    </citation>
    <scope>NUCLEOTIDE SEQUENCE [LARGE SCALE GENOMIC DNA]</scope>
    <source>
        <strain evidence="3">CECT 7223</strain>
    </source>
</reference>
<dbReference type="Proteomes" id="UP000092876">
    <property type="component" value="Unassembled WGS sequence"/>
</dbReference>
<evidence type="ECO:0000256" key="1">
    <source>
        <dbReference type="SAM" id="Phobius"/>
    </source>
</evidence>
<accession>A0A1C3IMT0</accession>
<sequence>MRLFLSVVIVTILLVLNVLLLLLDKLTGTDFVLFFTVSVVVGFVVWFQGKITELSFKGYAVKMQQENQKAEQLISELEVLAKDSFKAHMNQFSINHARFTRRISIAPC</sequence>
<gene>
    <name evidence="2" type="ORF">VAT7223_01315</name>
</gene>
<dbReference type="RefSeq" id="WP_065678646.1">
    <property type="nucleotide sequence ID" value="NZ_AP025460.1"/>
</dbReference>
<proteinExistence type="predicted"/>
<organism evidence="2 3">
    <name type="scientific">Vibrio atlanticus</name>
    <dbReference type="NCBI Taxonomy" id="693153"/>
    <lineage>
        <taxon>Bacteria</taxon>
        <taxon>Pseudomonadati</taxon>
        <taxon>Pseudomonadota</taxon>
        <taxon>Gammaproteobacteria</taxon>
        <taxon>Vibrionales</taxon>
        <taxon>Vibrionaceae</taxon>
        <taxon>Vibrio</taxon>
    </lineage>
</organism>
<feature type="transmembrane region" description="Helical" evidence="1">
    <location>
        <begin position="31"/>
        <end position="47"/>
    </location>
</feature>
<dbReference type="EMBL" id="FLQP01000016">
    <property type="protein sequence ID" value="SBS62720.1"/>
    <property type="molecule type" value="Genomic_DNA"/>
</dbReference>
<protein>
    <submittedName>
        <fullName evidence="2">Uncharacterized protein</fullName>
    </submittedName>
</protein>
<name>A0A1C3IMT0_9VIBR</name>
<dbReference type="AlphaFoldDB" id="A0A1C3IMT0"/>
<evidence type="ECO:0000313" key="3">
    <source>
        <dbReference type="Proteomes" id="UP000092876"/>
    </source>
</evidence>
<keyword evidence="1" id="KW-1133">Transmembrane helix</keyword>
<evidence type="ECO:0000313" key="2">
    <source>
        <dbReference type="EMBL" id="SBS62720.1"/>
    </source>
</evidence>